<evidence type="ECO:0000313" key="12">
    <source>
        <dbReference type="EMBL" id="ANO39135.1"/>
    </source>
</evidence>
<organism evidence="12">
    <name type="scientific">Schmidtea mediterranea</name>
    <name type="common">Freshwater planarian flatworm</name>
    <dbReference type="NCBI Taxonomy" id="79327"/>
    <lineage>
        <taxon>Eukaryota</taxon>
        <taxon>Metazoa</taxon>
        <taxon>Spiralia</taxon>
        <taxon>Lophotrochozoa</taxon>
        <taxon>Platyhelminthes</taxon>
        <taxon>Rhabditophora</taxon>
        <taxon>Seriata</taxon>
        <taxon>Tricladida</taxon>
        <taxon>Continenticola</taxon>
        <taxon>Geoplanoidea</taxon>
        <taxon>Dugesiidae</taxon>
        <taxon>Schmidtea</taxon>
    </lineage>
</organism>
<evidence type="ECO:0000256" key="6">
    <source>
        <dbReference type="ARBA" id="ARBA00023136"/>
    </source>
</evidence>
<evidence type="ECO:0000256" key="1">
    <source>
        <dbReference type="ARBA" id="ARBA00004141"/>
    </source>
</evidence>
<evidence type="ECO:0000256" key="7">
    <source>
        <dbReference type="ARBA" id="ARBA00023170"/>
    </source>
</evidence>
<evidence type="ECO:0000256" key="9">
    <source>
        <dbReference type="RuleBase" id="RU000688"/>
    </source>
</evidence>
<keyword evidence="7 9" id="KW-0675">Receptor</keyword>
<accession>A0A193KUX0</accession>
<feature type="transmembrane region" description="Helical" evidence="10">
    <location>
        <begin position="182"/>
        <end position="203"/>
    </location>
</feature>
<name>A0A193KUX0_SCHMD</name>
<dbReference type="SUPFAM" id="SSF81321">
    <property type="entry name" value="Family A G protein-coupled receptor-like"/>
    <property type="match status" value="1"/>
</dbReference>
<dbReference type="OrthoDB" id="9046662at2759"/>
<evidence type="ECO:0000256" key="5">
    <source>
        <dbReference type="ARBA" id="ARBA00023040"/>
    </source>
</evidence>
<dbReference type="SMART" id="SM01381">
    <property type="entry name" value="7TM_GPCR_Srsx"/>
    <property type="match status" value="1"/>
</dbReference>
<dbReference type="GO" id="GO:0004983">
    <property type="term" value="F:neuropeptide Y receptor activity"/>
    <property type="evidence" value="ECO:0007669"/>
    <property type="project" value="InterPro"/>
</dbReference>
<gene>
    <name evidence="12" type="primary">npyr-14</name>
</gene>
<dbReference type="PROSITE" id="PS50262">
    <property type="entry name" value="G_PROTEIN_RECEP_F1_2"/>
    <property type="match status" value="1"/>
</dbReference>
<dbReference type="Pfam" id="PF00001">
    <property type="entry name" value="7tm_1"/>
    <property type="match status" value="1"/>
</dbReference>
<feature type="transmembrane region" description="Helical" evidence="10">
    <location>
        <begin position="65"/>
        <end position="91"/>
    </location>
</feature>
<keyword evidence="3 9" id="KW-0812">Transmembrane</keyword>
<dbReference type="AlphaFoldDB" id="A0A193KUX0"/>
<evidence type="ECO:0000256" key="3">
    <source>
        <dbReference type="ARBA" id="ARBA00022692"/>
    </source>
</evidence>
<evidence type="ECO:0000256" key="8">
    <source>
        <dbReference type="ARBA" id="ARBA00023224"/>
    </source>
</evidence>
<comment type="similarity">
    <text evidence="2 9">Belongs to the G-protein coupled receptor 1 family.</text>
</comment>
<dbReference type="EMBL" id="KX018974">
    <property type="protein sequence ID" value="ANO39135.1"/>
    <property type="molecule type" value="mRNA"/>
</dbReference>
<evidence type="ECO:0000256" key="2">
    <source>
        <dbReference type="ARBA" id="ARBA00010663"/>
    </source>
</evidence>
<keyword evidence="5 9" id="KW-0297">G-protein coupled receptor</keyword>
<keyword evidence="4 10" id="KW-1133">Transmembrane helix</keyword>
<proteinExistence type="evidence at transcript level"/>
<feature type="transmembrane region" description="Helical" evidence="10">
    <location>
        <begin position="142"/>
        <end position="162"/>
    </location>
</feature>
<evidence type="ECO:0000256" key="4">
    <source>
        <dbReference type="ARBA" id="ARBA00022989"/>
    </source>
</evidence>
<dbReference type="Gene3D" id="1.20.1070.10">
    <property type="entry name" value="Rhodopsin 7-helix transmembrane proteins"/>
    <property type="match status" value="1"/>
</dbReference>
<dbReference type="PRINTS" id="PR00237">
    <property type="entry name" value="GPCRRHODOPSN"/>
</dbReference>
<dbReference type="GO" id="GO:0005886">
    <property type="term" value="C:plasma membrane"/>
    <property type="evidence" value="ECO:0007669"/>
    <property type="project" value="TreeGrafter"/>
</dbReference>
<feature type="transmembrane region" description="Helical" evidence="10">
    <location>
        <begin position="103"/>
        <end position="122"/>
    </location>
</feature>
<dbReference type="PROSITE" id="PS00237">
    <property type="entry name" value="G_PROTEIN_RECEP_F1_1"/>
    <property type="match status" value="1"/>
</dbReference>
<dbReference type="GO" id="GO:0043005">
    <property type="term" value="C:neuron projection"/>
    <property type="evidence" value="ECO:0007669"/>
    <property type="project" value="TreeGrafter"/>
</dbReference>
<keyword evidence="8 9" id="KW-0807">Transducer</keyword>
<dbReference type="GO" id="GO:0042923">
    <property type="term" value="F:neuropeptide binding"/>
    <property type="evidence" value="ECO:0007669"/>
    <property type="project" value="TreeGrafter"/>
</dbReference>
<comment type="subcellular location">
    <subcellularLocation>
        <location evidence="1">Membrane</location>
        <topology evidence="1">Multi-pass membrane protein</topology>
    </subcellularLocation>
</comment>
<keyword evidence="6 10" id="KW-0472">Membrane</keyword>
<dbReference type="InterPro" id="IPR000276">
    <property type="entry name" value="GPCR_Rhodpsn"/>
</dbReference>
<dbReference type="InterPro" id="IPR000611">
    <property type="entry name" value="NPY_rcpt"/>
</dbReference>
<dbReference type="PANTHER" id="PTHR24235">
    <property type="entry name" value="NEUROPEPTIDE Y RECEPTOR"/>
    <property type="match status" value="1"/>
</dbReference>
<evidence type="ECO:0000256" key="10">
    <source>
        <dbReference type="SAM" id="Phobius"/>
    </source>
</evidence>
<feature type="domain" description="G-protein coupled receptors family 1 profile" evidence="11">
    <location>
        <begin position="83"/>
        <end position="406"/>
    </location>
</feature>
<dbReference type="CDD" id="cd15203">
    <property type="entry name" value="7tmA_NPYR-like"/>
    <property type="match status" value="1"/>
</dbReference>
<feature type="transmembrane region" description="Helical" evidence="10">
    <location>
        <begin position="239"/>
        <end position="268"/>
    </location>
</feature>
<dbReference type="InterPro" id="IPR017452">
    <property type="entry name" value="GPCR_Rhodpsn_7TM"/>
</dbReference>
<feature type="transmembrane region" description="Helical" evidence="10">
    <location>
        <begin position="288"/>
        <end position="310"/>
    </location>
</feature>
<dbReference type="PRINTS" id="PR01012">
    <property type="entry name" value="NRPEPTIDEYR"/>
</dbReference>
<dbReference type="PANTHER" id="PTHR24235:SF12">
    <property type="entry name" value="G-PROTEIN COUPLED RECEPTORS FAMILY 1 PROFILE DOMAIN-CONTAINING PROTEIN"/>
    <property type="match status" value="1"/>
</dbReference>
<protein>
    <submittedName>
        <fullName evidence="12">NPYR-14</fullName>
    </submittedName>
</protein>
<evidence type="ECO:0000259" key="11">
    <source>
        <dbReference type="PROSITE" id="PS50262"/>
    </source>
</evidence>
<reference evidence="12" key="1">
    <citation type="journal article" date="2016" name="PLoS Biol.">
        <title>GPCRs Direct Germline Development and Somatic Gonad Function in Planarians.</title>
        <authorList>
            <person name="Saberi A."/>
            <person name="Jamal A."/>
            <person name="Beets I."/>
            <person name="Schoofs L."/>
            <person name="Newmark P.A."/>
        </authorList>
    </citation>
    <scope>NUCLEOTIDE SEQUENCE</scope>
</reference>
<sequence length="577" mass="66417">MQNHTENSTLSPEFLMKVREILMNCPKSENIHLTNEVVESAASLINRVAQLYTKPKFSAHRISEVFYSLIFLYTSFSFIGFLFNVAVVIALLQHRALTNITNIYIFCLAMSDIFLCSANMPIQAYYEISENSNLSSSMCRILFSSFGLPLYISCLTILLIAIDRHRMIVYPLSRRMSRTKAVLLVISVIMFSLVNSIPVAVYTDINESEYIELLSLTSREGKQFPTYCIESWPTKTTRLIYSVLIFFLHFFVPLSVSAVLYVHIYICLNRRRLFKQKEVERKKRTNKILILVVILFAICWAPWCIFSLLLEVQGYIQQKPKTMPLKPIICSRIGNTTPFSTGMPILSTFSIPIKIPPHFGNSTQKLASKSIRKENHEFIEGSILKPIDLILKLWAMGSAIVNPFLYGWLNEPIRESMCKIWRRIFGFFGIDIAKFKFFSMANRNSSYRPVKDCGLTLVLDEETKFDNGKSFKSNIDAEIDNVQKSNLIFKIETNNDADPWIYNPEKSFPANRTMKSLANHFDNCHFQRKQIINSYDVFLNKGFGEIDKDLESSQTDLDLPILIKQERHVNSPILKDG</sequence>